<evidence type="ECO:0000313" key="3">
    <source>
        <dbReference type="Proteomes" id="UP001316803"/>
    </source>
</evidence>
<feature type="region of interest" description="Disordered" evidence="1">
    <location>
        <begin position="298"/>
        <end position="451"/>
    </location>
</feature>
<keyword evidence="3" id="KW-1185">Reference proteome</keyword>
<protein>
    <submittedName>
        <fullName evidence="2">Uncharacterized protein</fullName>
    </submittedName>
</protein>
<accession>A0AAN8I4M0</accession>
<feature type="compositionally biased region" description="Acidic residues" evidence="1">
    <location>
        <begin position="258"/>
        <end position="273"/>
    </location>
</feature>
<feature type="compositionally biased region" description="Basic and acidic residues" evidence="1">
    <location>
        <begin position="407"/>
        <end position="421"/>
    </location>
</feature>
<dbReference type="AlphaFoldDB" id="A0AAN8I4M0"/>
<feature type="compositionally biased region" description="Acidic residues" evidence="1">
    <location>
        <begin position="106"/>
        <end position="120"/>
    </location>
</feature>
<sequence length="492" mass="52506">MPPKNAPITNANDALFLINQIKALGIQLTFNVHDVAANSGLTAATAQTNLLALKKKHGLKIKTTMKGDSSAGAGTTNSTPRSTPVTANATFKSTRSSRGKKKDVDYAESADEEEEVEEEVEVRPEEPAQKQAKRGSKVPRQEDAGSDIDATELKRKTRSTTARDANNKQTAAPKSIPKEEKKRSTSGSSQVDQEDASDDLDHSEEEQTPTPKTRAGRTSAGLDELEGSLPVEGPRSMAASSESKDATKDEGKVGITGDQDEVDGDGEVEDVPDESGRIVDKSFVDRLLDDSSNDVLVGTKRKRSVSPQMPSPILSPTVLGPGDLMPSDDLASTPEVAETVNRAPAGQADMPSKPPPAKKAKLDVAGQTPETSDIPSLDSIEETKDLGALGEGVLLETKGAESPAQLRLEEKERELVEKDSESQELDEVASAGDVARSQSLAAGGTPARERRTFFTNPLRWMSYNRDAQPAEPPKAFEASVDDQGRPYPQRGG</sequence>
<dbReference type="EMBL" id="JAKLMC020000029">
    <property type="protein sequence ID" value="KAK5950120.1"/>
    <property type="molecule type" value="Genomic_DNA"/>
</dbReference>
<evidence type="ECO:0000256" key="1">
    <source>
        <dbReference type="SAM" id="MobiDB-lite"/>
    </source>
</evidence>
<evidence type="ECO:0000313" key="2">
    <source>
        <dbReference type="EMBL" id="KAK5950120.1"/>
    </source>
</evidence>
<feature type="region of interest" description="Disordered" evidence="1">
    <location>
        <begin position="463"/>
        <end position="492"/>
    </location>
</feature>
<gene>
    <name evidence="2" type="ORF">OHC33_008835</name>
</gene>
<organism evidence="2 3">
    <name type="scientific">Knufia fluminis</name>
    <dbReference type="NCBI Taxonomy" id="191047"/>
    <lineage>
        <taxon>Eukaryota</taxon>
        <taxon>Fungi</taxon>
        <taxon>Dikarya</taxon>
        <taxon>Ascomycota</taxon>
        <taxon>Pezizomycotina</taxon>
        <taxon>Eurotiomycetes</taxon>
        <taxon>Chaetothyriomycetidae</taxon>
        <taxon>Chaetothyriales</taxon>
        <taxon>Trichomeriaceae</taxon>
        <taxon>Knufia</taxon>
    </lineage>
</organism>
<feature type="region of interest" description="Disordered" evidence="1">
    <location>
        <begin position="64"/>
        <end position="277"/>
    </location>
</feature>
<name>A0AAN8I4M0_9EURO</name>
<reference evidence="2 3" key="1">
    <citation type="submission" date="2022-12" db="EMBL/GenBank/DDBJ databases">
        <title>Genomic features and morphological characterization of a novel Knufia sp. strain isolated from spacecraft assembly facility.</title>
        <authorList>
            <person name="Teixeira M."/>
            <person name="Chander A.M."/>
            <person name="Stajich J.E."/>
            <person name="Venkateswaran K."/>
        </authorList>
    </citation>
    <scope>NUCLEOTIDE SEQUENCE [LARGE SCALE GENOMIC DNA]</scope>
    <source>
        <strain evidence="2 3">FJI-L2-BK-P2</strain>
    </source>
</reference>
<feature type="compositionally biased region" description="Acidic residues" evidence="1">
    <location>
        <begin position="192"/>
        <end position="207"/>
    </location>
</feature>
<feature type="compositionally biased region" description="Polar residues" evidence="1">
    <location>
        <begin position="159"/>
        <end position="172"/>
    </location>
</feature>
<feature type="compositionally biased region" description="Polar residues" evidence="1">
    <location>
        <begin position="72"/>
        <end position="94"/>
    </location>
</feature>
<comment type="caution">
    <text evidence="2">The sequence shown here is derived from an EMBL/GenBank/DDBJ whole genome shotgun (WGS) entry which is preliminary data.</text>
</comment>
<proteinExistence type="predicted"/>
<dbReference type="Proteomes" id="UP001316803">
    <property type="component" value="Unassembled WGS sequence"/>
</dbReference>
<feature type="compositionally biased region" description="Basic and acidic residues" evidence="1">
    <location>
        <begin position="242"/>
        <end position="252"/>
    </location>
</feature>